<dbReference type="GO" id="GO:0016020">
    <property type="term" value="C:membrane"/>
    <property type="evidence" value="ECO:0007669"/>
    <property type="project" value="UniProtKB-SubCell"/>
</dbReference>
<keyword evidence="6" id="KW-1185">Reference proteome</keyword>
<dbReference type="InterPro" id="IPR010920">
    <property type="entry name" value="LSM_dom_sf"/>
</dbReference>
<dbReference type="InterPro" id="IPR014710">
    <property type="entry name" value="RmlC-like_jellyroll"/>
</dbReference>
<dbReference type="Proteomes" id="UP000217736">
    <property type="component" value="Chromosome"/>
</dbReference>
<accession>A0A1Z4EKU9</accession>
<dbReference type="PIRSF" id="PIRSF026673">
    <property type="entry name" value="UCP026673_ion_chan"/>
    <property type="match status" value="1"/>
</dbReference>
<proteinExistence type="predicted"/>
<dbReference type="PROSITE" id="PS50042">
    <property type="entry name" value="CNMP_BINDING_3"/>
    <property type="match status" value="1"/>
</dbReference>
<dbReference type="Gene3D" id="2.60.120.10">
    <property type="entry name" value="Jelly Rolls"/>
    <property type="match status" value="1"/>
</dbReference>
<dbReference type="RefSeq" id="WP_096441378.1">
    <property type="nucleotide sequence ID" value="NZ_AP018164.1"/>
</dbReference>
<keyword evidence="3" id="KW-1133">Transmembrane helix</keyword>
<sequence length="480" mass="52228">MNAFHSSWFHWAVGVALGLPVGIILLTELHHALIRRRSRLARQVGLVRNFLWPLGALLLLLVNAAQMPSGDGLVRILSTAFGFLVLVLLLSGLNATVFEGAPENSWRKRLPTIFIDVARFALIGVGLTLILSYVWGVRVGGLFTALGVTSVVIGLMLQNSVGQIVSGLFMLFEQPFRINDWLDTSTARGRIVEVNWRAVHIDTGGGTRITPNSVLASTPFTNLSRPPGKHKLTIKTTFSTADAPDQVCAMLSRVAGGLPQLKAGSEPRSVPAGGGEYSTSIGLNSPADEGGARATFLRWIWYAARREELHLDGADDDFSTRERIEFALRTVVAPVLRLSVADQQSLQSSARMVRYGADETVEYAGEVPSGMTFLVSGRVRLSATAEDGSVVEISTLEEGEFLGLTALTRQPNLASAYALEEVTALVIDREHLEAMVMREPLLLQDFGHILDERQSKVREVGRGELVEKRSVNSGPLNVTR</sequence>
<comment type="subcellular location">
    <subcellularLocation>
        <location evidence="1">Membrane</location>
    </subcellularLocation>
</comment>
<dbReference type="InterPro" id="IPR018490">
    <property type="entry name" value="cNMP-bd_dom_sf"/>
</dbReference>
<dbReference type="SMART" id="SM00100">
    <property type="entry name" value="cNMP"/>
    <property type="match status" value="1"/>
</dbReference>
<name>A0A1Z4EKU9_9MYCO</name>
<protein>
    <submittedName>
        <fullName evidence="5">Uncharacterized protein</fullName>
    </submittedName>
</protein>
<dbReference type="KEGG" id="mshg:MSG_03426"/>
<dbReference type="InterPro" id="IPR016846">
    <property type="entry name" value="cNMP-bd_ion_channel"/>
</dbReference>
<evidence type="ECO:0000313" key="6">
    <source>
        <dbReference type="Proteomes" id="UP000217736"/>
    </source>
</evidence>
<evidence type="ECO:0000256" key="1">
    <source>
        <dbReference type="ARBA" id="ARBA00004370"/>
    </source>
</evidence>
<dbReference type="Pfam" id="PF00027">
    <property type="entry name" value="cNMP_binding"/>
    <property type="match status" value="1"/>
</dbReference>
<dbReference type="InterPro" id="IPR000595">
    <property type="entry name" value="cNMP-bd_dom"/>
</dbReference>
<keyword evidence="4" id="KW-0472">Membrane</keyword>
<reference evidence="6" key="1">
    <citation type="submission" date="2017-06" db="EMBL/GenBank/DDBJ databases">
        <title>Complete Genome Sequence of Mycobacterium shigaense.</title>
        <authorList>
            <person name="Fukano H."/>
            <person name="Yoshida M."/>
            <person name="Kazumi Y."/>
            <person name="Ogura Y."/>
            <person name="Mitarai S."/>
            <person name="Hayashi T."/>
            <person name="Hoshino Y."/>
        </authorList>
    </citation>
    <scope>NUCLEOTIDE SEQUENCE [LARGE SCALE GENOMIC DNA]</scope>
    <source>
        <strain evidence="6">UN-152</strain>
    </source>
</reference>
<dbReference type="PANTHER" id="PTHR30566">
    <property type="entry name" value="YNAI-RELATED MECHANOSENSITIVE ION CHANNEL"/>
    <property type="match status" value="1"/>
</dbReference>
<keyword evidence="2" id="KW-0812">Transmembrane</keyword>
<gene>
    <name evidence="5" type="ORF">MSG_03426</name>
</gene>
<organism evidence="5 6">
    <name type="scientific">Mycobacterium shigaense</name>
    <dbReference type="NCBI Taxonomy" id="722731"/>
    <lineage>
        <taxon>Bacteria</taxon>
        <taxon>Bacillati</taxon>
        <taxon>Actinomycetota</taxon>
        <taxon>Actinomycetes</taxon>
        <taxon>Mycobacteriales</taxon>
        <taxon>Mycobacteriaceae</taxon>
        <taxon>Mycobacterium</taxon>
        <taxon>Mycobacterium simiae complex</taxon>
    </lineage>
</organism>
<dbReference type="Gene3D" id="1.10.287.1260">
    <property type="match status" value="1"/>
</dbReference>
<dbReference type="EMBL" id="AP018164">
    <property type="protein sequence ID" value="BAX93561.1"/>
    <property type="molecule type" value="Genomic_DNA"/>
</dbReference>
<dbReference type="PANTHER" id="PTHR30566:SF25">
    <property type="entry name" value="INNER MEMBRANE PROTEIN"/>
    <property type="match status" value="1"/>
</dbReference>
<dbReference type="AlphaFoldDB" id="A0A1Z4EKU9"/>
<dbReference type="OrthoDB" id="9775207at2"/>
<dbReference type="CDD" id="cd00038">
    <property type="entry name" value="CAP_ED"/>
    <property type="match status" value="1"/>
</dbReference>
<dbReference type="InterPro" id="IPR006685">
    <property type="entry name" value="MscS_channel_2nd"/>
</dbReference>
<evidence type="ECO:0000256" key="2">
    <source>
        <dbReference type="ARBA" id="ARBA00022692"/>
    </source>
</evidence>
<dbReference type="Gene3D" id="2.30.30.60">
    <property type="match status" value="1"/>
</dbReference>
<dbReference type="SUPFAM" id="SSF50182">
    <property type="entry name" value="Sm-like ribonucleoproteins"/>
    <property type="match status" value="1"/>
</dbReference>
<evidence type="ECO:0000313" key="5">
    <source>
        <dbReference type="EMBL" id="BAX93561.1"/>
    </source>
</evidence>
<dbReference type="Pfam" id="PF00924">
    <property type="entry name" value="MS_channel_2nd"/>
    <property type="match status" value="1"/>
</dbReference>
<dbReference type="GO" id="GO:0055085">
    <property type="term" value="P:transmembrane transport"/>
    <property type="evidence" value="ECO:0007669"/>
    <property type="project" value="InterPro"/>
</dbReference>
<evidence type="ECO:0000256" key="3">
    <source>
        <dbReference type="ARBA" id="ARBA00022989"/>
    </source>
</evidence>
<dbReference type="SUPFAM" id="SSF51206">
    <property type="entry name" value="cAMP-binding domain-like"/>
    <property type="match status" value="1"/>
</dbReference>
<dbReference type="InterPro" id="IPR023408">
    <property type="entry name" value="MscS_beta-dom_sf"/>
</dbReference>
<evidence type="ECO:0000256" key="4">
    <source>
        <dbReference type="ARBA" id="ARBA00023136"/>
    </source>
</evidence>